<dbReference type="PANTHER" id="PTHR42743">
    <property type="entry name" value="AMINO-ACID AMINOTRANSFERASE"/>
    <property type="match status" value="1"/>
</dbReference>
<keyword evidence="3" id="KW-1185">Reference proteome</keyword>
<proteinExistence type="inferred from homology"/>
<keyword evidence="2" id="KW-0808">Transferase</keyword>
<dbReference type="RefSeq" id="WP_217333863.1">
    <property type="nucleotide sequence ID" value="NZ_JAHQZT010000003.1"/>
</dbReference>
<organism evidence="2 3">
    <name type="scientific">Marinobacterium weihaiense</name>
    <dbReference type="NCBI Taxonomy" id="2851016"/>
    <lineage>
        <taxon>Bacteria</taxon>
        <taxon>Pseudomonadati</taxon>
        <taxon>Pseudomonadota</taxon>
        <taxon>Gammaproteobacteria</taxon>
        <taxon>Oceanospirillales</taxon>
        <taxon>Oceanospirillaceae</taxon>
        <taxon>Marinobacterium</taxon>
    </lineage>
</organism>
<dbReference type="InterPro" id="IPR001544">
    <property type="entry name" value="Aminotrans_IV"/>
</dbReference>
<dbReference type="PANTHER" id="PTHR42743:SF10">
    <property type="entry name" value="D-ALANINE AMINOTRANSFERASE"/>
    <property type="match status" value="1"/>
</dbReference>
<comment type="similarity">
    <text evidence="1">Belongs to the class-IV pyridoxal-phosphate-dependent aminotransferase family.</text>
</comment>
<reference evidence="2 3" key="1">
    <citation type="submission" date="2021-06" db="EMBL/GenBank/DDBJ databases">
        <title>Bacterium isolated from marine sediment.</title>
        <authorList>
            <person name="Zhu K.-L."/>
            <person name="Du Z.-J."/>
            <person name="Liang Q.-Y."/>
        </authorList>
    </citation>
    <scope>NUCLEOTIDE SEQUENCE [LARGE SCALE GENOMIC DNA]</scope>
    <source>
        <strain evidence="2 3">A346</strain>
    </source>
</reference>
<dbReference type="Proteomes" id="UP000755551">
    <property type="component" value="Unassembled WGS sequence"/>
</dbReference>
<keyword evidence="2" id="KW-0032">Aminotransferase</keyword>
<evidence type="ECO:0000256" key="1">
    <source>
        <dbReference type="ARBA" id="ARBA00009320"/>
    </source>
</evidence>
<name>A0ABS6M822_9GAMM</name>
<accession>A0ABS6M822</accession>
<protein>
    <submittedName>
        <fullName evidence="2">D-amino acid aminotransferase</fullName>
    </submittedName>
</protein>
<evidence type="ECO:0000313" key="3">
    <source>
        <dbReference type="Proteomes" id="UP000755551"/>
    </source>
</evidence>
<dbReference type="InterPro" id="IPR050571">
    <property type="entry name" value="Class-IV_PLP-Dep_Aminotrnsfr"/>
</dbReference>
<dbReference type="CDD" id="cd01558">
    <property type="entry name" value="D-AAT_like"/>
    <property type="match status" value="1"/>
</dbReference>
<dbReference type="GO" id="GO:0008483">
    <property type="term" value="F:transaminase activity"/>
    <property type="evidence" value="ECO:0007669"/>
    <property type="project" value="UniProtKB-KW"/>
</dbReference>
<dbReference type="EMBL" id="JAHQZT010000003">
    <property type="protein sequence ID" value="MBV0932437.1"/>
    <property type="molecule type" value="Genomic_DNA"/>
</dbReference>
<sequence>MNSEVVYLNGQFLPPEQAQISVFDRGFLFADSVYEVIPFYQGVGFRLQEHLQRLAYSLDAIGLQAEQDWPVLLNELVRRNGGGNRSVYLQISRGSEGRRRFASEGKLQPTVFACTTPIRHIYDEGADRIQGYNVILTDDLRWHRCDIKSTGLLANLLMQQQAHRAGADEALLVRDGVLSEGTSSNLFVVRDGVIHTPRLSAGILGGTTRALILELATDAGIPCQETDLRPEALATADEVWISSSTRGVVPVTRIDGQPVADGQKGPLWQHMFALFTRFQHRLMTGEA</sequence>
<comment type="caution">
    <text evidence="2">The sequence shown here is derived from an EMBL/GenBank/DDBJ whole genome shotgun (WGS) entry which is preliminary data.</text>
</comment>
<dbReference type="Pfam" id="PF01063">
    <property type="entry name" value="Aminotran_4"/>
    <property type="match status" value="1"/>
</dbReference>
<gene>
    <name evidence="2" type="ORF">KTN04_03665</name>
</gene>
<evidence type="ECO:0000313" key="2">
    <source>
        <dbReference type="EMBL" id="MBV0932437.1"/>
    </source>
</evidence>